<evidence type="ECO:0000256" key="4">
    <source>
        <dbReference type="SAM" id="SignalP"/>
    </source>
</evidence>
<proteinExistence type="predicted"/>
<dbReference type="EMBL" id="JANBQB010000106">
    <property type="protein sequence ID" value="KAJ1981940.1"/>
    <property type="molecule type" value="Genomic_DNA"/>
</dbReference>
<evidence type="ECO:0000256" key="3">
    <source>
        <dbReference type="SAM" id="MobiDB-lite"/>
    </source>
</evidence>
<dbReference type="SUPFAM" id="SSF48056">
    <property type="entry name" value="Di-copper centre-containing domain"/>
    <property type="match status" value="1"/>
</dbReference>
<dbReference type="OrthoDB" id="6132182at2759"/>
<reference evidence="6" key="1">
    <citation type="submission" date="2022-07" db="EMBL/GenBank/DDBJ databases">
        <title>Phylogenomic reconstructions and comparative analyses of Kickxellomycotina fungi.</title>
        <authorList>
            <person name="Reynolds N.K."/>
            <person name="Stajich J.E."/>
            <person name="Barry K."/>
            <person name="Grigoriev I.V."/>
            <person name="Crous P."/>
            <person name="Smith M.E."/>
        </authorList>
    </citation>
    <scope>NUCLEOTIDE SEQUENCE</scope>
    <source>
        <strain evidence="6">RSA 567</strain>
    </source>
</reference>
<dbReference type="PANTHER" id="PTHR11474:SF126">
    <property type="entry name" value="TYROSINASE-LIKE PROTEIN TYR-1-RELATED"/>
    <property type="match status" value="1"/>
</dbReference>
<evidence type="ECO:0000313" key="6">
    <source>
        <dbReference type="EMBL" id="KAJ1981940.1"/>
    </source>
</evidence>
<feature type="compositionally biased region" description="Low complexity" evidence="3">
    <location>
        <begin position="288"/>
        <end position="308"/>
    </location>
</feature>
<feature type="signal peptide" evidence="4">
    <location>
        <begin position="1"/>
        <end position="22"/>
    </location>
</feature>
<accession>A0A9W8B9V6</accession>
<keyword evidence="4" id="KW-0732">Signal</keyword>
<evidence type="ECO:0000313" key="7">
    <source>
        <dbReference type="Proteomes" id="UP001151582"/>
    </source>
</evidence>
<feature type="compositionally biased region" description="Polar residues" evidence="3">
    <location>
        <begin position="364"/>
        <end position="377"/>
    </location>
</feature>
<dbReference type="InterPro" id="IPR008922">
    <property type="entry name" value="Di-copper_centre_dom_sf"/>
</dbReference>
<feature type="domain" description="Tyrosinase copper-binding" evidence="5">
    <location>
        <begin position="64"/>
        <end position="245"/>
    </location>
</feature>
<keyword evidence="2" id="KW-0186">Copper</keyword>
<evidence type="ECO:0000259" key="5">
    <source>
        <dbReference type="Pfam" id="PF00264"/>
    </source>
</evidence>
<dbReference type="GO" id="GO:0046872">
    <property type="term" value="F:metal ion binding"/>
    <property type="evidence" value="ECO:0007669"/>
    <property type="project" value="UniProtKB-KW"/>
</dbReference>
<dbReference type="AlphaFoldDB" id="A0A9W8B9V6"/>
<dbReference type="InterPro" id="IPR002227">
    <property type="entry name" value="Tyrosinase_Cu-bd"/>
</dbReference>
<dbReference type="PRINTS" id="PR00092">
    <property type="entry name" value="TYROSINASE"/>
</dbReference>
<sequence length="568" mass="62674">MKFLKGFALVVAAAAMVASATGQECKTIRYRKDLRDCSQEELDNFILAIKKVTETPSKVYPGLSKWDEFAKRHAEHHPTTHSVDMFMTYHRMFLLDMENVLNEAVPGVVVPYWNVPYDADHPEKSIMWKIFGTSDVSGGRAGCIPDGPFKGLITKATGKPDCVRRGFDVTKETKDRFWSPEEVANIVNNYDTYTTFRYYIEMGIHANAHGYGEYNGTLVGNYSPADPTFYLIHSYVEWIYVLWQKNFGADAARYPDPDATVPYYNVPVKSILDSSQFCYEYLNPGSVAPTPSTTESSSAEESVEPTSTDVDGSQPTGDDTAVPTFDDSDSDDSDDDDSDDEDIYTELPAPSASNAYPSVPAPSHTGTNKDTAHNNTYAGVVTPGDNFYRPVVDLNKPLMKPNPQWAAMNGFTKEDQKKVEETVKSISKQIKESVKNHQFVAVPGWTNQGEALLQVAVPTVPIQPLPITLPSVPITPAPVSGDVSPANDPTVASLLNLCQRITDAYDQGYSKVTVNLTIEATTVDRQPVDAAIAKVTDVALNAGLTRVFNRVYTAIEKRYTRITVIVTF</sequence>
<dbReference type="GO" id="GO:0016491">
    <property type="term" value="F:oxidoreductase activity"/>
    <property type="evidence" value="ECO:0007669"/>
    <property type="project" value="InterPro"/>
</dbReference>
<protein>
    <recommendedName>
        <fullName evidence="5">Tyrosinase copper-binding domain-containing protein</fullName>
    </recommendedName>
</protein>
<comment type="caution">
    <text evidence="6">The sequence shown here is derived from an EMBL/GenBank/DDBJ whole genome shotgun (WGS) entry which is preliminary data.</text>
</comment>
<organism evidence="6 7">
    <name type="scientific">Dimargaris verticillata</name>
    <dbReference type="NCBI Taxonomy" id="2761393"/>
    <lineage>
        <taxon>Eukaryota</taxon>
        <taxon>Fungi</taxon>
        <taxon>Fungi incertae sedis</taxon>
        <taxon>Zoopagomycota</taxon>
        <taxon>Kickxellomycotina</taxon>
        <taxon>Dimargaritomycetes</taxon>
        <taxon>Dimargaritales</taxon>
        <taxon>Dimargaritaceae</taxon>
        <taxon>Dimargaris</taxon>
    </lineage>
</organism>
<name>A0A9W8B9V6_9FUNG</name>
<keyword evidence="7" id="KW-1185">Reference proteome</keyword>
<keyword evidence="1" id="KW-0479">Metal-binding</keyword>
<feature type="compositionally biased region" description="Acidic residues" evidence="3">
    <location>
        <begin position="326"/>
        <end position="344"/>
    </location>
</feature>
<feature type="region of interest" description="Disordered" evidence="3">
    <location>
        <begin position="288"/>
        <end position="384"/>
    </location>
</feature>
<dbReference type="Pfam" id="PF00264">
    <property type="entry name" value="Tyrosinase"/>
    <property type="match status" value="1"/>
</dbReference>
<evidence type="ECO:0000256" key="2">
    <source>
        <dbReference type="ARBA" id="ARBA00023008"/>
    </source>
</evidence>
<dbReference type="PANTHER" id="PTHR11474">
    <property type="entry name" value="TYROSINASE FAMILY MEMBER"/>
    <property type="match status" value="1"/>
</dbReference>
<feature type="chain" id="PRO_5040898522" description="Tyrosinase copper-binding domain-containing protein" evidence="4">
    <location>
        <begin position="23"/>
        <end position="568"/>
    </location>
</feature>
<evidence type="ECO:0000256" key="1">
    <source>
        <dbReference type="ARBA" id="ARBA00022723"/>
    </source>
</evidence>
<dbReference type="InterPro" id="IPR050316">
    <property type="entry name" value="Tyrosinase/Hemocyanin"/>
</dbReference>
<dbReference type="Proteomes" id="UP001151582">
    <property type="component" value="Unassembled WGS sequence"/>
</dbReference>
<dbReference type="Gene3D" id="1.10.1280.10">
    <property type="entry name" value="Di-copper center containing domain from catechol oxidase"/>
    <property type="match status" value="1"/>
</dbReference>
<gene>
    <name evidence="6" type="ORF">H4R34_001879</name>
</gene>